<evidence type="ECO:0000313" key="5">
    <source>
        <dbReference type="Proteomes" id="UP000824065"/>
    </source>
</evidence>
<evidence type="ECO:0000256" key="1">
    <source>
        <dbReference type="ARBA" id="ARBA00022505"/>
    </source>
</evidence>
<dbReference type="InterPro" id="IPR008274">
    <property type="entry name" value="AldOxase/xan_DH_MoCoBD1"/>
</dbReference>
<dbReference type="Gene3D" id="3.30.365.10">
    <property type="entry name" value="Aldehyde oxidase/xanthine dehydrogenase, molybdopterin binding domain"/>
    <property type="match status" value="4"/>
</dbReference>
<dbReference type="InterPro" id="IPR037165">
    <property type="entry name" value="AldOxase/xan_DH_Mopterin-bd_sf"/>
</dbReference>
<dbReference type="GO" id="GO:0016491">
    <property type="term" value="F:oxidoreductase activity"/>
    <property type="evidence" value="ECO:0007669"/>
    <property type="project" value="UniProtKB-KW"/>
</dbReference>
<dbReference type="GO" id="GO:0005506">
    <property type="term" value="F:iron ion binding"/>
    <property type="evidence" value="ECO:0007669"/>
    <property type="project" value="InterPro"/>
</dbReference>
<dbReference type="EMBL" id="DXBJ01000075">
    <property type="protein sequence ID" value="HIZ58861.1"/>
    <property type="molecule type" value="Genomic_DNA"/>
</dbReference>
<dbReference type="InterPro" id="IPR000674">
    <property type="entry name" value="Ald_Oxase/Xan_DH_a/b"/>
</dbReference>
<feature type="domain" description="Aldehyde oxidase/xanthine dehydrogenase a/b hammerhead" evidence="3">
    <location>
        <begin position="5"/>
        <end position="117"/>
    </location>
</feature>
<comment type="caution">
    <text evidence="4">The sequence shown here is derived from an EMBL/GenBank/DDBJ whole genome shotgun (WGS) entry which is preliminary data.</text>
</comment>
<reference evidence="4" key="1">
    <citation type="journal article" date="2021" name="PeerJ">
        <title>Extensive microbial diversity within the chicken gut microbiome revealed by metagenomics and culture.</title>
        <authorList>
            <person name="Gilroy R."/>
            <person name="Ravi A."/>
            <person name="Getino M."/>
            <person name="Pursley I."/>
            <person name="Horton D.L."/>
            <person name="Alikhan N.F."/>
            <person name="Baker D."/>
            <person name="Gharbi K."/>
            <person name="Hall N."/>
            <person name="Watson M."/>
            <person name="Adriaenssens E.M."/>
            <person name="Foster-Nyarko E."/>
            <person name="Jarju S."/>
            <person name="Secka A."/>
            <person name="Antonio M."/>
            <person name="Oren A."/>
            <person name="Chaudhuri R.R."/>
            <person name="La Ragione R."/>
            <person name="Hildebrand F."/>
            <person name="Pallen M.J."/>
        </authorList>
    </citation>
    <scope>NUCLEOTIDE SEQUENCE</scope>
    <source>
        <strain evidence="4">ChiBcec16-3735</strain>
    </source>
</reference>
<dbReference type="Pfam" id="PF02738">
    <property type="entry name" value="MoCoBD_1"/>
    <property type="match status" value="1"/>
</dbReference>
<keyword evidence="1" id="KW-0500">Molybdenum</keyword>
<protein>
    <submittedName>
        <fullName evidence="4">Molybdopterin-dependent oxidoreductase</fullName>
    </submittedName>
</protein>
<reference evidence="4" key="2">
    <citation type="submission" date="2021-04" db="EMBL/GenBank/DDBJ databases">
        <authorList>
            <person name="Gilroy R."/>
        </authorList>
    </citation>
    <scope>NUCLEOTIDE SEQUENCE</scope>
    <source>
        <strain evidence="4">ChiBcec16-3735</strain>
    </source>
</reference>
<accession>A0A9D2FI89</accession>
<evidence type="ECO:0000256" key="2">
    <source>
        <dbReference type="ARBA" id="ARBA00023002"/>
    </source>
</evidence>
<evidence type="ECO:0000313" key="4">
    <source>
        <dbReference type="EMBL" id="HIZ58861.1"/>
    </source>
</evidence>
<proteinExistence type="predicted"/>
<keyword evidence="2" id="KW-0560">Oxidoreductase</keyword>
<dbReference type="InterPro" id="IPR016208">
    <property type="entry name" value="Ald_Oxase/xanthine_DH-like"/>
</dbReference>
<dbReference type="InterPro" id="IPR036856">
    <property type="entry name" value="Ald_Oxase/Xan_DH_a/b_sf"/>
</dbReference>
<sequence length="747" mass="81787">MQLLLGKPVYTDDITPRDALVVKILRSPHANAIVEEIDATIARKIPGVVAVYTWQDVPQTRFTIAGQTYPEPSPYDRLILDRHVRFAGDAVAIIAAEDEKAALRAMKAVKVRYRVLEAVLDMHTAKDNPVLVHPEEDWYPSCPVGGDNRRNLVASGASGDGDVDAVLARCDIVLDRTYHTKAFNQAMMETFRTYTELDRYGRLHVISSTQIVFHVRRILSRALGIPKSRIRVEKPRIGGGFGAKQTAVCEVYPAFVTLQTGRPAKLIYTREEAQTAGSPRHEMEVRIRLGAGSDGRIRAIDLYTLSNTGAYSEHGPTTVGLSGHKAIPLYTGNLEAYRFGYDVVYTNHQSAGAYRGYGATQGIYALETIVNELAERLHMDPTRLRDLNMVREGMQMTSYYNEMANACALDRCMEHCRQIFHWDEKYPVRDMGNGKVRAAGVAMAMQGSCISNVDVGSATIKLSEDGTYNLIIGAADMGTGCDTILAQMAAECMDCGVEDVAVFGADTDASPYDSGSYASSTTYITGKAVEQACAELKRKICAIAAGMLGCAPEEIVFEGRQVRRASTGETVTLEQIGYKSQVSNNIAAEATASHSSPVSPPPYMVGMVEIELDKETGQVTVLDYMAVVDCGIPINPALARIQTEGGIVQGIGHTLTENVQYDHNGRPIESSFFQYRLPTRLDMGRLRVEFEHSYEPTGPFGAKSIGEIVINTPAPALTHAIYRATGVWHREIPITPEQIALSLEKDA</sequence>
<dbReference type="InterPro" id="IPR046867">
    <property type="entry name" value="AldOxase/xan_DH_MoCoBD2"/>
</dbReference>
<dbReference type="PANTHER" id="PTHR11908:SF132">
    <property type="entry name" value="ALDEHYDE OXIDASE 1-RELATED"/>
    <property type="match status" value="1"/>
</dbReference>
<name>A0A9D2FI89_9FIRM</name>
<evidence type="ECO:0000259" key="3">
    <source>
        <dbReference type="SMART" id="SM01008"/>
    </source>
</evidence>
<dbReference type="SUPFAM" id="SSF56003">
    <property type="entry name" value="Molybdenum cofactor-binding domain"/>
    <property type="match status" value="1"/>
</dbReference>
<dbReference type="Pfam" id="PF20256">
    <property type="entry name" value="MoCoBD_2"/>
    <property type="match status" value="1"/>
</dbReference>
<dbReference type="Pfam" id="PF01315">
    <property type="entry name" value="Ald_Xan_dh_C"/>
    <property type="match status" value="1"/>
</dbReference>
<dbReference type="Gene3D" id="3.90.1170.50">
    <property type="entry name" value="Aldehyde oxidase/xanthine dehydrogenase, a/b hammerhead"/>
    <property type="match status" value="1"/>
</dbReference>
<dbReference type="SUPFAM" id="SSF54665">
    <property type="entry name" value="CO dehydrogenase molybdoprotein N-domain-like"/>
    <property type="match status" value="1"/>
</dbReference>
<dbReference type="AlphaFoldDB" id="A0A9D2FI89"/>
<gene>
    <name evidence="4" type="ORF">H9725_09905</name>
</gene>
<dbReference type="SMART" id="SM01008">
    <property type="entry name" value="Ald_Xan_dh_C"/>
    <property type="match status" value="1"/>
</dbReference>
<dbReference type="Proteomes" id="UP000824065">
    <property type="component" value="Unassembled WGS sequence"/>
</dbReference>
<organism evidence="4 5">
    <name type="scientific">Candidatus Faecalibacterium gallistercoris</name>
    <dbReference type="NCBI Taxonomy" id="2838579"/>
    <lineage>
        <taxon>Bacteria</taxon>
        <taxon>Bacillati</taxon>
        <taxon>Bacillota</taxon>
        <taxon>Clostridia</taxon>
        <taxon>Eubacteriales</taxon>
        <taxon>Oscillospiraceae</taxon>
        <taxon>Faecalibacterium</taxon>
    </lineage>
</organism>
<dbReference type="PANTHER" id="PTHR11908">
    <property type="entry name" value="XANTHINE DEHYDROGENASE"/>
    <property type="match status" value="1"/>
</dbReference>